<accession>A0A4Y2PXH5</accession>
<dbReference type="Gene3D" id="3.40.1800.10">
    <property type="entry name" value="His-Me finger endonucleases"/>
    <property type="match status" value="1"/>
</dbReference>
<organism evidence="1 2">
    <name type="scientific">Araneus ventricosus</name>
    <name type="common">Orbweaver spider</name>
    <name type="synonym">Epeira ventricosa</name>
    <dbReference type="NCBI Taxonomy" id="182803"/>
    <lineage>
        <taxon>Eukaryota</taxon>
        <taxon>Metazoa</taxon>
        <taxon>Ecdysozoa</taxon>
        <taxon>Arthropoda</taxon>
        <taxon>Chelicerata</taxon>
        <taxon>Arachnida</taxon>
        <taxon>Araneae</taxon>
        <taxon>Araneomorphae</taxon>
        <taxon>Entelegynae</taxon>
        <taxon>Araneoidea</taxon>
        <taxon>Araneidae</taxon>
        <taxon>Araneus</taxon>
    </lineage>
</organism>
<dbReference type="InterPro" id="IPR004211">
    <property type="entry name" value="Endonuclease_7"/>
</dbReference>
<comment type="caution">
    <text evidence="1">The sequence shown here is derived from an EMBL/GenBank/DDBJ whole genome shotgun (WGS) entry which is preliminary data.</text>
</comment>
<sequence length="105" mass="12433">MLTNASKHFMMLFEQDAEEIFQMYQSPKEIIELTSEDVIAHENSDRCYICKEEFTISDYKVKYHDHMQGYYRGAAHNSCNLKARVPHFLPIIVHNLSGYDSHFFH</sequence>
<dbReference type="Proteomes" id="UP000499080">
    <property type="component" value="Unassembled WGS sequence"/>
</dbReference>
<dbReference type="EMBL" id="BGPR01012410">
    <property type="protein sequence ID" value="GBN55939.1"/>
    <property type="molecule type" value="Genomic_DNA"/>
</dbReference>
<dbReference type="PANTHER" id="PTHR31511">
    <property type="entry name" value="PROTEIN CBG23764"/>
    <property type="match status" value="1"/>
</dbReference>
<protein>
    <recommendedName>
        <fullName evidence="3">C2H2-type domain-containing protein</fullName>
    </recommendedName>
</protein>
<dbReference type="InterPro" id="IPR044925">
    <property type="entry name" value="His-Me_finger_sf"/>
</dbReference>
<dbReference type="SUPFAM" id="SSF54060">
    <property type="entry name" value="His-Me finger endonucleases"/>
    <property type="match status" value="1"/>
</dbReference>
<reference evidence="1 2" key="1">
    <citation type="journal article" date="2019" name="Sci. Rep.">
        <title>Orb-weaving spider Araneus ventricosus genome elucidates the spidroin gene catalogue.</title>
        <authorList>
            <person name="Kono N."/>
            <person name="Nakamura H."/>
            <person name="Ohtoshi R."/>
            <person name="Moran D.A.P."/>
            <person name="Shinohara A."/>
            <person name="Yoshida Y."/>
            <person name="Fujiwara M."/>
            <person name="Mori M."/>
            <person name="Tomita M."/>
            <person name="Arakawa K."/>
        </authorList>
    </citation>
    <scope>NUCLEOTIDE SEQUENCE [LARGE SCALE GENOMIC DNA]</scope>
</reference>
<name>A0A4Y2PXH5_ARAVE</name>
<keyword evidence="2" id="KW-1185">Reference proteome</keyword>
<dbReference type="PANTHER" id="PTHR31511:SF12">
    <property type="entry name" value="RHO TERMINATION FACTOR N-TERMINAL DOMAIN-CONTAINING PROTEIN"/>
    <property type="match status" value="1"/>
</dbReference>
<evidence type="ECO:0000313" key="2">
    <source>
        <dbReference type="Proteomes" id="UP000499080"/>
    </source>
</evidence>
<proteinExistence type="predicted"/>
<dbReference type="AlphaFoldDB" id="A0A4Y2PXH5"/>
<evidence type="ECO:0000313" key="1">
    <source>
        <dbReference type="EMBL" id="GBN55939.1"/>
    </source>
</evidence>
<dbReference type="InterPro" id="IPR038563">
    <property type="entry name" value="Endonuclease_7_sf"/>
</dbReference>
<dbReference type="Pfam" id="PF02945">
    <property type="entry name" value="Endonuclease_7"/>
    <property type="match status" value="1"/>
</dbReference>
<gene>
    <name evidence="1" type="ORF">AVEN_144766_1</name>
</gene>
<dbReference type="OrthoDB" id="6433996at2759"/>
<evidence type="ECO:0008006" key="3">
    <source>
        <dbReference type="Google" id="ProtNLM"/>
    </source>
</evidence>